<feature type="domain" description="PAC" evidence="17">
    <location>
        <begin position="77"/>
        <end position="131"/>
    </location>
</feature>
<dbReference type="PROSITE" id="PS50113">
    <property type="entry name" value="PAC"/>
    <property type="match status" value="2"/>
</dbReference>
<evidence type="ECO:0000256" key="10">
    <source>
        <dbReference type="ARBA" id="ARBA00022741"/>
    </source>
</evidence>
<keyword evidence="12" id="KW-0067">ATP-binding</keyword>
<accession>A0ABY7NU99</accession>
<evidence type="ECO:0000259" key="16">
    <source>
        <dbReference type="PROSITE" id="PS50112"/>
    </source>
</evidence>
<dbReference type="InterPro" id="IPR000014">
    <property type="entry name" value="PAS"/>
</dbReference>
<sequence length="466" mass="50919">MDQGDPIVIGFQDAILPMTVSDATLPDNPIIYANAAFERLTGFPPSEILGRNCRFLQGPLTRPDDVDRLRDAISRREAIEIDLLNHRRDGTPFWNRLTVTPVFDAHGALSYFVGSQFDATLERHRLVRLQADRDALESEAVAREAALVERDARLQFALRAGGLGSWSYEIATHTLVASASCKAIFGRDVDDPFTYADLLASIHPEDRPGMEAAVAQVIATGCEYDIEYRLLTPTGEQRWVHIRGEMMMHSDGTLLTITGYSADITRRKFAEEQRGVLADELTHRVKNTLATVGAIVGQTLRNATSIADADEIIAGRIASLATAHELLVHDEMEGASIGDLVSRVLAPFADRDGKLFSIEGPDVRLSPAITLALSMAVHELATNAAKYGALSVAGGHVEIRWALVDGSASHRFTFSWIESGGPPVRPPERTGFGTRMIERVLAQHVKGKAEIAYRPQGVQFCVTATV</sequence>
<keyword evidence="11" id="KW-0418">Kinase</keyword>
<name>A0ABY7NU99_9SPHN</name>
<dbReference type="InterPro" id="IPR001610">
    <property type="entry name" value="PAC"/>
</dbReference>
<dbReference type="Gene3D" id="3.30.450.20">
    <property type="entry name" value="PAS domain"/>
    <property type="match status" value="2"/>
</dbReference>
<feature type="domain" description="PAS" evidence="16">
    <location>
        <begin position="27"/>
        <end position="82"/>
    </location>
</feature>
<evidence type="ECO:0000256" key="4">
    <source>
        <dbReference type="ARBA" id="ARBA00022553"/>
    </source>
</evidence>
<evidence type="ECO:0000256" key="3">
    <source>
        <dbReference type="ARBA" id="ARBA00022543"/>
    </source>
</evidence>
<keyword evidence="3" id="KW-0600">Photoreceptor protein</keyword>
<evidence type="ECO:0000256" key="1">
    <source>
        <dbReference type="ARBA" id="ARBA00000085"/>
    </source>
</evidence>
<keyword evidence="15" id="KW-0675">Receptor</keyword>
<keyword evidence="9" id="KW-0677">Repeat</keyword>
<evidence type="ECO:0000256" key="7">
    <source>
        <dbReference type="ARBA" id="ARBA00022643"/>
    </source>
</evidence>
<organism evidence="18 19">
    <name type="scientific">Sphingomonas abietis</name>
    <dbReference type="NCBI Taxonomy" id="3012344"/>
    <lineage>
        <taxon>Bacteria</taxon>
        <taxon>Pseudomonadati</taxon>
        <taxon>Pseudomonadota</taxon>
        <taxon>Alphaproteobacteria</taxon>
        <taxon>Sphingomonadales</taxon>
        <taxon>Sphingomonadaceae</taxon>
        <taxon>Sphingomonas</taxon>
    </lineage>
</organism>
<evidence type="ECO:0000313" key="19">
    <source>
        <dbReference type="Proteomes" id="UP001210865"/>
    </source>
</evidence>
<keyword evidence="14" id="KW-0843">Virulence</keyword>
<dbReference type="Gene3D" id="3.30.565.10">
    <property type="entry name" value="Histidine kinase-like ATPase, C-terminal domain"/>
    <property type="match status" value="1"/>
</dbReference>
<dbReference type="EC" id="2.7.13.3" evidence="2"/>
<dbReference type="SMART" id="SM00091">
    <property type="entry name" value="PAS"/>
    <property type="match status" value="2"/>
</dbReference>
<dbReference type="RefSeq" id="WP_270079092.1">
    <property type="nucleotide sequence ID" value="NZ_CP115174.1"/>
</dbReference>
<dbReference type="EMBL" id="CP115174">
    <property type="protein sequence ID" value="WBO24470.1"/>
    <property type="molecule type" value="Genomic_DNA"/>
</dbReference>
<keyword evidence="19" id="KW-1185">Reference proteome</keyword>
<comment type="catalytic activity">
    <reaction evidence="1">
        <text>ATP + protein L-histidine = ADP + protein N-phospho-L-histidine.</text>
        <dbReference type="EC" id="2.7.13.3"/>
    </reaction>
</comment>
<evidence type="ECO:0000256" key="8">
    <source>
        <dbReference type="ARBA" id="ARBA00022679"/>
    </source>
</evidence>
<reference evidence="18 19" key="1">
    <citation type="submission" date="2022-12" db="EMBL/GenBank/DDBJ databases">
        <title>Sphingomonas abieness sp. nov., an endophytic bacterium isolated from Abies koreana.</title>
        <authorList>
            <person name="Jiang L."/>
            <person name="Lee J."/>
        </authorList>
    </citation>
    <scope>NUCLEOTIDE SEQUENCE [LARGE SCALE GENOMIC DNA]</scope>
    <source>
        <strain evidence="19">PAMB 00755</strain>
    </source>
</reference>
<evidence type="ECO:0000256" key="15">
    <source>
        <dbReference type="ARBA" id="ARBA00023170"/>
    </source>
</evidence>
<evidence type="ECO:0000256" key="14">
    <source>
        <dbReference type="ARBA" id="ARBA00023026"/>
    </source>
</evidence>
<evidence type="ECO:0000313" key="18">
    <source>
        <dbReference type="EMBL" id="WBO24470.1"/>
    </source>
</evidence>
<feature type="domain" description="PAC" evidence="17">
    <location>
        <begin position="224"/>
        <end position="276"/>
    </location>
</feature>
<dbReference type="PANTHER" id="PTHR41523">
    <property type="entry name" value="TWO-COMPONENT SYSTEM SENSOR PROTEIN"/>
    <property type="match status" value="1"/>
</dbReference>
<keyword evidence="13" id="KW-0157">Chromophore</keyword>
<keyword evidence="5" id="KW-0716">Sensory transduction</keyword>
<dbReference type="Pfam" id="PF07536">
    <property type="entry name" value="HWE_HK"/>
    <property type="match status" value="1"/>
</dbReference>
<dbReference type="SMART" id="SM00911">
    <property type="entry name" value="HWE_HK"/>
    <property type="match status" value="1"/>
</dbReference>
<dbReference type="InterPro" id="IPR036890">
    <property type="entry name" value="HATPase_C_sf"/>
</dbReference>
<gene>
    <name evidence="18" type="ORF">PBT88_10385</name>
</gene>
<keyword evidence="4" id="KW-0597">Phosphoprotein</keyword>
<dbReference type="CDD" id="cd00130">
    <property type="entry name" value="PAS"/>
    <property type="match status" value="2"/>
</dbReference>
<evidence type="ECO:0000256" key="6">
    <source>
        <dbReference type="ARBA" id="ARBA00022630"/>
    </source>
</evidence>
<keyword evidence="10" id="KW-0547">Nucleotide-binding</keyword>
<dbReference type="Gene3D" id="2.10.70.100">
    <property type="match status" value="1"/>
</dbReference>
<proteinExistence type="predicted"/>
<keyword evidence="6" id="KW-0285">Flavoprotein</keyword>
<dbReference type="SUPFAM" id="SSF55785">
    <property type="entry name" value="PYP-like sensor domain (PAS domain)"/>
    <property type="match status" value="2"/>
</dbReference>
<evidence type="ECO:0000256" key="9">
    <source>
        <dbReference type="ARBA" id="ARBA00022737"/>
    </source>
</evidence>
<evidence type="ECO:0000256" key="13">
    <source>
        <dbReference type="ARBA" id="ARBA00022991"/>
    </source>
</evidence>
<evidence type="ECO:0000256" key="2">
    <source>
        <dbReference type="ARBA" id="ARBA00012438"/>
    </source>
</evidence>
<keyword evidence="8" id="KW-0808">Transferase</keyword>
<evidence type="ECO:0000256" key="5">
    <source>
        <dbReference type="ARBA" id="ARBA00022606"/>
    </source>
</evidence>
<dbReference type="Proteomes" id="UP001210865">
    <property type="component" value="Chromosome"/>
</dbReference>
<protein>
    <recommendedName>
        <fullName evidence="2">histidine kinase</fullName>
        <ecNumber evidence="2">2.7.13.3</ecNumber>
    </recommendedName>
</protein>
<dbReference type="InterPro" id="IPR013655">
    <property type="entry name" value="PAS_fold_3"/>
</dbReference>
<keyword evidence="7" id="KW-0288">FMN</keyword>
<dbReference type="SUPFAM" id="SSF55874">
    <property type="entry name" value="ATPase domain of HSP90 chaperone/DNA topoisomerase II/histidine kinase"/>
    <property type="match status" value="1"/>
</dbReference>
<dbReference type="Pfam" id="PF13426">
    <property type="entry name" value="PAS_9"/>
    <property type="match status" value="1"/>
</dbReference>
<dbReference type="PROSITE" id="PS50112">
    <property type="entry name" value="PAS"/>
    <property type="match status" value="1"/>
</dbReference>
<dbReference type="SMART" id="SM00086">
    <property type="entry name" value="PAC"/>
    <property type="match status" value="2"/>
</dbReference>
<dbReference type="InterPro" id="IPR035965">
    <property type="entry name" value="PAS-like_dom_sf"/>
</dbReference>
<dbReference type="InterPro" id="IPR011102">
    <property type="entry name" value="Sig_transdc_His_kinase_HWE"/>
</dbReference>
<dbReference type="InterPro" id="IPR000700">
    <property type="entry name" value="PAS-assoc_C"/>
</dbReference>
<dbReference type="Pfam" id="PF08447">
    <property type="entry name" value="PAS_3"/>
    <property type="match status" value="1"/>
</dbReference>
<evidence type="ECO:0000256" key="12">
    <source>
        <dbReference type="ARBA" id="ARBA00022840"/>
    </source>
</evidence>
<dbReference type="NCBIfam" id="TIGR00229">
    <property type="entry name" value="sensory_box"/>
    <property type="match status" value="1"/>
</dbReference>
<evidence type="ECO:0000259" key="17">
    <source>
        <dbReference type="PROSITE" id="PS50113"/>
    </source>
</evidence>
<evidence type="ECO:0000256" key="11">
    <source>
        <dbReference type="ARBA" id="ARBA00022777"/>
    </source>
</evidence>
<dbReference type="PANTHER" id="PTHR41523:SF7">
    <property type="entry name" value="HISTIDINE KINASE"/>
    <property type="match status" value="1"/>
</dbReference>